<feature type="transmembrane region" description="Helical" evidence="7">
    <location>
        <begin position="118"/>
        <end position="139"/>
    </location>
</feature>
<dbReference type="Pfam" id="PF01810">
    <property type="entry name" value="LysE"/>
    <property type="match status" value="1"/>
</dbReference>
<dbReference type="PIRSF" id="PIRSF006324">
    <property type="entry name" value="LeuE"/>
    <property type="match status" value="1"/>
</dbReference>
<sequence>MLDPEKLIAFMIVTGVTSIVPGVSMAFVMSQAIWRGTRSGWAALLGMQIGYGVWWVLAALGLGTLAKAYPLAFYGLALAGVAYLMWLGIMAIRHSFKHEEAHEPATEKASRNAFRDGIFVAIGNPKSLIYMVALIPPFVDPGKSIGWQIALLAIVALVIDLIAGALYIFAGRQLARTLDRPNTRRWVDRGIGAVFLLIGGLILADLMGSAPGGLI</sequence>
<feature type="transmembrane region" description="Helical" evidence="7">
    <location>
        <begin position="145"/>
        <end position="169"/>
    </location>
</feature>
<dbReference type="EMBL" id="JAZDQV010000008">
    <property type="protein sequence ID" value="MEE1877875.1"/>
    <property type="molecule type" value="Genomic_DNA"/>
</dbReference>
<evidence type="ECO:0000313" key="8">
    <source>
        <dbReference type="EMBL" id="MEE1877875.1"/>
    </source>
</evidence>
<dbReference type="PANTHER" id="PTHR30086">
    <property type="entry name" value="ARGININE EXPORTER PROTEIN ARGO"/>
    <property type="match status" value="1"/>
</dbReference>
<keyword evidence="5 7" id="KW-1133">Transmembrane helix</keyword>
<keyword evidence="6 7" id="KW-0472">Membrane</keyword>
<proteinExistence type="inferred from homology"/>
<comment type="caution">
    <text evidence="8">The sequence shown here is derived from an EMBL/GenBank/DDBJ whole genome shotgun (WGS) entry which is preliminary data.</text>
</comment>
<accession>A0ABU7GG24</accession>
<feature type="transmembrane region" description="Helical" evidence="7">
    <location>
        <begin position="71"/>
        <end position="92"/>
    </location>
</feature>
<evidence type="ECO:0000256" key="3">
    <source>
        <dbReference type="ARBA" id="ARBA00022475"/>
    </source>
</evidence>
<dbReference type="InterPro" id="IPR001123">
    <property type="entry name" value="LeuE-type"/>
</dbReference>
<evidence type="ECO:0000313" key="9">
    <source>
        <dbReference type="Proteomes" id="UP001343492"/>
    </source>
</evidence>
<comment type="subcellular location">
    <subcellularLocation>
        <location evidence="1">Cell membrane</location>
        <topology evidence="1">Multi-pass membrane protein</topology>
    </subcellularLocation>
</comment>
<keyword evidence="3" id="KW-1003">Cell membrane</keyword>
<evidence type="ECO:0000256" key="5">
    <source>
        <dbReference type="ARBA" id="ARBA00022989"/>
    </source>
</evidence>
<dbReference type="Proteomes" id="UP001343492">
    <property type="component" value="Unassembled WGS sequence"/>
</dbReference>
<feature type="transmembrane region" description="Helical" evidence="7">
    <location>
        <begin position="6"/>
        <end position="29"/>
    </location>
</feature>
<dbReference type="RefSeq" id="WP_354144979.1">
    <property type="nucleotide sequence ID" value="NZ_JAZDQV010000008.1"/>
</dbReference>
<keyword evidence="9" id="KW-1185">Reference proteome</keyword>
<evidence type="ECO:0000256" key="6">
    <source>
        <dbReference type="ARBA" id="ARBA00023136"/>
    </source>
</evidence>
<keyword evidence="4 7" id="KW-0812">Transmembrane</keyword>
<reference evidence="8 9" key="1">
    <citation type="submission" date="2024-01" db="EMBL/GenBank/DDBJ databases">
        <title>The genome sequence of Erythrobacteraceae sp. strain 1XM1-14.</title>
        <authorList>
            <person name="Liu Y."/>
        </authorList>
    </citation>
    <scope>NUCLEOTIDE SEQUENCE [LARGE SCALE GENOMIC DNA]</scope>
    <source>
        <strain evidence="8 9">1XM1-14</strain>
    </source>
</reference>
<name>A0ABU7GG24_9SPHN</name>
<organism evidence="8 9">
    <name type="scientific">Altererythrobacter litoralis</name>
    <dbReference type="NCBI Taxonomy" id="3113904"/>
    <lineage>
        <taxon>Bacteria</taxon>
        <taxon>Pseudomonadati</taxon>
        <taxon>Pseudomonadota</taxon>
        <taxon>Alphaproteobacteria</taxon>
        <taxon>Sphingomonadales</taxon>
        <taxon>Erythrobacteraceae</taxon>
        <taxon>Altererythrobacter</taxon>
    </lineage>
</organism>
<evidence type="ECO:0000256" key="1">
    <source>
        <dbReference type="ARBA" id="ARBA00004651"/>
    </source>
</evidence>
<evidence type="ECO:0000256" key="7">
    <source>
        <dbReference type="SAM" id="Phobius"/>
    </source>
</evidence>
<protein>
    <submittedName>
        <fullName evidence="8">LysE family translocator</fullName>
    </submittedName>
</protein>
<evidence type="ECO:0000256" key="2">
    <source>
        <dbReference type="ARBA" id="ARBA00007928"/>
    </source>
</evidence>
<feature type="transmembrane region" description="Helical" evidence="7">
    <location>
        <begin position="41"/>
        <end position="65"/>
    </location>
</feature>
<feature type="transmembrane region" description="Helical" evidence="7">
    <location>
        <begin position="190"/>
        <end position="210"/>
    </location>
</feature>
<dbReference type="PANTHER" id="PTHR30086:SF14">
    <property type="entry name" value="HOMOSERINE_HOMOSERINE LACTONE EFFLUX PROTEIN"/>
    <property type="match status" value="1"/>
</dbReference>
<evidence type="ECO:0000256" key="4">
    <source>
        <dbReference type="ARBA" id="ARBA00022692"/>
    </source>
</evidence>
<gene>
    <name evidence="8" type="ORF">VRS74_09295</name>
</gene>
<comment type="similarity">
    <text evidence="2">Belongs to the Rht family.</text>
</comment>